<keyword evidence="1" id="KW-0378">Hydrolase</keyword>
<reference evidence="1 2" key="1">
    <citation type="submission" date="2024-03" db="EMBL/GenBank/DDBJ databases">
        <title>YIM 134122 draft genome.</title>
        <authorList>
            <person name="Zuo S."/>
            <person name="Xiong L."/>
        </authorList>
    </citation>
    <scope>NUCLEOTIDE SEQUENCE [LARGE SCALE GENOMIC DNA]</scope>
    <source>
        <strain evidence="1 2">YIM 134122</strain>
    </source>
</reference>
<dbReference type="Gene3D" id="3.40.50.1000">
    <property type="entry name" value="HAD superfamily/HAD-like"/>
    <property type="match status" value="1"/>
</dbReference>
<dbReference type="Pfam" id="PF12710">
    <property type="entry name" value="HAD"/>
    <property type="match status" value="1"/>
</dbReference>
<dbReference type="GO" id="GO:0016787">
    <property type="term" value="F:hydrolase activity"/>
    <property type="evidence" value="ECO:0007669"/>
    <property type="project" value="UniProtKB-KW"/>
</dbReference>
<gene>
    <name evidence="1" type="ORF">WJX64_11455</name>
</gene>
<sequence length="318" mass="34312">MSEILPSWRDTATRSTIIDFVERVTADGPDAVPVEERIAVFDNDGTLWTEKPMPTQLHYLVQRWGAAAEADPSLASKQPYAAVANGELGWLGAAVDKHYAGDDSDLHAIVGAIIAATANESVEDYAASVADFYRDALHPVLERTYSGVVYEPMVELLKYLEANGFTCYIVSGGDRDFMRPMTVDYYGIPPERVIGSAVGLVYDAESNAVRYGTSFDFLDDGPIKPVRIWTRIGRRPILAAGNSNGDLPMLRYTNGSASSLSLLVHHDDDSGRGDTPYDKGAEDALDAASDAASGITVVSVKRDWSVVFPDAAEPEAGA</sequence>
<dbReference type="SUPFAM" id="SSF56784">
    <property type="entry name" value="HAD-like"/>
    <property type="match status" value="1"/>
</dbReference>
<dbReference type="EC" id="3.1.3.-" evidence="1"/>
<proteinExistence type="predicted"/>
<dbReference type="InterPro" id="IPR036412">
    <property type="entry name" value="HAD-like_sf"/>
</dbReference>
<dbReference type="EMBL" id="JBCLVG010000002">
    <property type="protein sequence ID" value="MEN1947165.1"/>
    <property type="molecule type" value="Genomic_DNA"/>
</dbReference>
<comment type="caution">
    <text evidence="1">The sequence shown here is derived from an EMBL/GenBank/DDBJ whole genome shotgun (WGS) entry which is preliminary data.</text>
</comment>
<evidence type="ECO:0000313" key="1">
    <source>
        <dbReference type="EMBL" id="MEN1947165.1"/>
    </source>
</evidence>
<dbReference type="RefSeq" id="WP_342114148.1">
    <property type="nucleotide sequence ID" value="NZ_JBCAUN010000002.1"/>
</dbReference>
<evidence type="ECO:0000313" key="2">
    <source>
        <dbReference type="Proteomes" id="UP001425155"/>
    </source>
</evidence>
<keyword evidence="2" id="KW-1185">Reference proteome</keyword>
<organism evidence="1 2">
    <name type="scientific">Leifsonia stereocauli</name>
    <dbReference type="NCBI Taxonomy" id="3134136"/>
    <lineage>
        <taxon>Bacteria</taxon>
        <taxon>Bacillati</taxon>
        <taxon>Actinomycetota</taxon>
        <taxon>Actinomycetes</taxon>
        <taxon>Micrococcales</taxon>
        <taxon>Microbacteriaceae</taxon>
        <taxon>Leifsonia</taxon>
    </lineage>
</organism>
<dbReference type="InterPro" id="IPR023214">
    <property type="entry name" value="HAD_sf"/>
</dbReference>
<protein>
    <submittedName>
        <fullName evidence="1">HAD family hydrolase</fullName>
        <ecNumber evidence="1">3.1.3.-</ecNumber>
    </submittedName>
</protein>
<name>A0ABU9W588_9MICO</name>
<accession>A0ABU9W588</accession>
<dbReference type="Proteomes" id="UP001425155">
    <property type="component" value="Unassembled WGS sequence"/>
</dbReference>